<proteinExistence type="predicted"/>
<sequence length="102" mass="11655">MRESNKIEIIGIDDEKVVERIHSQLRSLILSRERTIPGSRSFGLKGKFMDMLSPEAVNEFAIELEEKTEEFIPEISIAEVRAEQNVGSTARIQINVERREGL</sequence>
<evidence type="ECO:0000313" key="2">
    <source>
        <dbReference type="Proteomes" id="UP000474104"/>
    </source>
</evidence>
<dbReference type="Proteomes" id="UP000474104">
    <property type="component" value="Unassembled WGS sequence"/>
</dbReference>
<protein>
    <recommendedName>
        <fullName evidence="3">IraD/Gp25-like domain-containing protein</fullName>
    </recommendedName>
</protein>
<accession>A0A9X5CCJ7</accession>
<evidence type="ECO:0008006" key="3">
    <source>
        <dbReference type="Google" id="ProtNLM"/>
    </source>
</evidence>
<reference evidence="1 2" key="1">
    <citation type="submission" date="2019-07" db="EMBL/GenBank/DDBJ databases">
        <title>Draft genome sequences of 15 bacterial species constituting the stable defined intestinal microbiota of the GM15 gnotobiotic mouse model.</title>
        <authorList>
            <person name="Elie C."/>
            <person name="Mathieu A."/>
            <person name="Saliou A."/>
            <person name="Darnaud M."/>
            <person name="Leulier F."/>
            <person name="Tamellini A."/>
        </authorList>
    </citation>
    <scope>NUCLEOTIDE SEQUENCE [LARGE SCALE GENOMIC DNA]</scope>
    <source>
        <strain evidence="2">ASF 502</strain>
    </source>
</reference>
<dbReference type="AlphaFoldDB" id="A0A9X5CCJ7"/>
<dbReference type="OrthoDB" id="2085444at2"/>
<gene>
    <name evidence="1" type="ORF">FMM80_25235</name>
</gene>
<name>A0A9X5CCJ7_9FIRM</name>
<dbReference type="RefSeq" id="WP_004081387.1">
    <property type="nucleotide sequence ID" value="NZ_VIRB01000145.1"/>
</dbReference>
<dbReference type="EMBL" id="VIRB01000145">
    <property type="protein sequence ID" value="NDO71780.1"/>
    <property type="molecule type" value="Genomic_DNA"/>
</dbReference>
<comment type="caution">
    <text evidence="1">The sequence shown here is derived from an EMBL/GenBank/DDBJ whole genome shotgun (WGS) entry which is preliminary data.</text>
</comment>
<organism evidence="1 2">
    <name type="scientific">Schaedlerella arabinosiphila</name>
    <dbReference type="NCBI Taxonomy" id="2044587"/>
    <lineage>
        <taxon>Bacteria</taxon>
        <taxon>Bacillati</taxon>
        <taxon>Bacillota</taxon>
        <taxon>Clostridia</taxon>
        <taxon>Lachnospirales</taxon>
        <taxon>Lachnospiraceae</taxon>
        <taxon>Schaedlerella</taxon>
    </lineage>
</organism>
<evidence type="ECO:0000313" key="1">
    <source>
        <dbReference type="EMBL" id="NDO71780.1"/>
    </source>
</evidence>